<comment type="caution">
    <text evidence="2">The sequence shown here is derived from an EMBL/GenBank/DDBJ whole genome shotgun (WGS) entry which is preliminary data.</text>
</comment>
<feature type="region of interest" description="Disordered" evidence="1">
    <location>
        <begin position="1"/>
        <end position="35"/>
    </location>
</feature>
<feature type="compositionally biased region" description="Basic and acidic residues" evidence="1">
    <location>
        <begin position="22"/>
        <end position="35"/>
    </location>
</feature>
<evidence type="ECO:0000313" key="2">
    <source>
        <dbReference type="EMBL" id="GAH63859.1"/>
    </source>
</evidence>
<accession>X1ICL0</accession>
<dbReference type="EMBL" id="BARU01030483">
    <property type="protein sequence ID" value="GAH63859.1"/>
    <property type="molecule type" value="Genomic_DNA"/>
</dbReference>
<feature type="compositionally biased region" description="Polar residues" evidence="1">
    <location>
        <begin position="7"/>
        <end position="20"/>
    </location>
</feature>
<proteinExistence type="predicted"/>
<name>X1ICL0_9ZZZZ</name>
<organism evidence="2">
    <name type="scientific">marine sediment metagenome</name>
    <dbReference type="NCBI Taxonomy" id="412755"/>
    <lineage>
        <taxon>unclassified sequences</taxon>
        <taxon>metagenomes</taxon>
        <taxon>ecological metagenomes</taxon>
    </lineage>
</organism>
<reference evidence="2" key="1">
    <citation type="journal article" date="2014" name="Front. Microbiol.">
        <title>High frequency of phylogenetically diverse reductive dehalogenase-homologous genes in deep subseafloor sedimentary metagenomes.</title>
        <authorList>
            <person name="Kawai M."/>
            <person name="Futagami T."/>
            <person name="Toyoda A."/>
            <person name="Takaki Y."/>
            <person name="Nishi S."/>
            <person name="Hori S."/>
            <person name="Arai W."/>
            <person name="Tsubouchi T."/>
            <person name="Morono Y."/>
            <person name="Uchiyama I."/>
            <person name="Ito T."/>
            <person name="Fujiyama A."/>
            <person name="Inagaki F."/>
            <person name="Takami H."/>
        </authorList>
    </citation>
    <scope>NUCLEOTIDE SEQUENCE</scope>
    <source>
        <strain evidence="2">Expedition CK06-06</strain>
    </source>
</reference>
<feature type="non-terminal residue" evidence="2">
    <location>
        <position position="35"/>
    </location>
</feature>
<protein>
    <submittedName>
        <fullName evidence="2">Uncharacterized protein</fullName>
    </submittedName>
</protein>
<gene>
    <name evidence="2" type="ORF">S03H2_48359</name>
</gene>
<evidence type="ECO:0000256" key="1">
    <source>
        <dbReference type="SAM" id="MobiDB-lite"/>
    </source>
</evidence>
<dbReference type="AlphaFoldDB" id="X1ICL0"/>
<sequence>MGFNPPSYGSPNGKASSQLTPKEAEDLLRDIETHN</sequence>